<evidence type="ECO:0000313" key="1">
    <source>
        <dbReference type="EMBL" id="MDQ0215913.1"/>
    </source>
</evidence>
<evidence type="ECO:0000313" key="2">
    <source>
        <dbReference type="Proteomes" id="UP001237207"/>
    </source>
</evidence>
<dbReference type="Proteomes" id="UP001237207">
    <property type="component" value="Unassembled WGS sequence"/>
</dbReference>
<proteinExistence type="predicted"/>
<organism evidence="1 2">
    <name type="scientific">Oikeobacillus pervagus</name>
    <dbReference type="NCBI Taxonomy" id="1325931"/>
    <lineage>
        <taxon>Bacteria</taxon>
        <taxon>Bacillati</taxon>
        <taxon>Bacillota</taxon>
        <taxon>Bacilli</taxon>
        <taxon>Bacillales</taxon>
        <taxon>Bacillaceae</taxon>
        <taxon>Oikeobacillus</taxon>
    </lineage>
</organism>
<reference evidence="1" key="1">
    <citation type="submission" date="2023-07" db="EMBL/GenBank/DDBJ databases">
        <title>Genomic Encyclopedia of Type Strains, Phase IV (KMG-IV): sequencing the most valuable type-strain genomes for metagenomic binning, comparative biology and taxonomic classification.</title>
        <authorList>
            <person name="Goeker M."/>
        </authorList>
    </citation>
    <scope>NUCLEOTIDE SEQUENCE</scope>
    <source>
        <strain evidence="1">DSM 23947</strain>
    </source>
</reference>
<name>A0AAJ1WJW7_9BACI</name>
<sequence length="75" mass="8869">MEEQLNIVRVVGCLSSFRLGKEVIIMETFLEFLREVLKGIVREVSAYFFRKNVLENNKKTTLRRHKQKGGSRNRK</sequence>
<protein>
    <submittedName>
        <fullName evidence="1">Uncharacterized protein</fullName>
    </submittedName>
</protein>
<dbReference type="AlphaFoldDB" id="A0AAJ1WJW7"/>
<keyword evidence="2" id="KW-1185">Reference proteome</keyword>
<gene>
    <name evidence="1" type="ORF">J2S13_002333</name>
</gene>
<dbReference type="EMBL" id="JAUSUC010000030">
    <property type="protein sequence ID" value="MDQ0215913.1"/>
    <property type="molecule type" value="Genomic_DNA"/>
</dbReference>
<comment type="caution">
    <text evidence="1">The sequence shown here is derived from an EMBL/GenBank/DDBJ whole genome shotgun (WGS) entry which is preliminary data.</text>
</comment>
<accession>A0AAJ1WJW7</accession>